<proteinExistence type="predicted"/>
<dbReference type="PATRIC" id="fig|1195236.3.peg.3045"/>
<comment type="caution">
    <text evidence="1">The sequence shown here is derived from an EMBL/GenBank/DDBJ whole genome shotgun (WGS) entry which is preliminary data.</text>
</comment>
<accession>S0FQF7</accession>
<reference evidence="1 2" key="1">
    <citation type="journal article" date="2013" name="Genome Announc.">
        <title>Draft Genome Sequence of the Cellulolytic, Mesophilic, Anaerobic Bacterium Clostridium termitidis Strain CT1112 (DSM 5398).</title>
        <authorList>
            <person name="Lal S."/>
            <person name="Ramachandran U."/>
            <person name="Zhang X."/>
            <person name="Munir R."/>
            <person name="Sparling R."/>
            <person name="Levin D.B."/>
        </authorList>
    </citation>
    <scope>NUCLEOTIDE SEQUENCE [LARGE SCALE GENOMIC DNA]</scope>
    <source>
        <strain evidence="1 2">CT1112</strain>
    </source>
</reference>
<organism evidence="1 2">
    <name type="scientific">Ruminiclostridium cellobioparum subsp. termitidis CT1112</name>
    <dbReference type="NCBI Taxonomy" id="1195236"/>
    <lineage>
        <taxon>Bacteria</taxon>
        <taxon>Bacillati</taxon>
        <taxon>Bacillota</taxon>
        <taxon>Clostridia</taxon>
        <taxon>Eubacteriales</taxon>
        <taxon>Oscillospiraceae</taxon>
        <taxon>Ruminiclostridium</taxon>
    </lineage>
</organism>
<name>S0FQF7_RUMCE</name>
<dbReference type="RefSeq" id="WP_004626472.1">
    <property type="nucleotide sequence ID" value="NZ_AORV01000038.1"/>
</dbReference>
<dbReference type="Proteomes" id="UP000014155">
    <property type="component" value="Unassembled WGS sequence"/>
</dbReference>
<dbReference type="EMBL" id="AORV01000038">
    <property type="protein sequence ID" value="EMS71389.1"/>
    <property type="molecule type" value="Genomic_DNA"/>
</dbReference>
<evidence type="ECO:0000313" key="2">
    <source>
        <dbReference type="Proteomes" id="UP000014155"/>
    </source>
</evidence>
<protein>
    <submittedName>
        <fullName evidence="1">Uncharacterized protein</fullName>
    </submittedName>
</protein>
<sequence length="130" mass="15400">MEELFELFSSVGEAFPLLLIHDICNYDMWAENNTPCDIVDRQEREHILRTIWIPEYLGLTKDTDTVSYKLVTEFDFRRDWLPIVNQIAFTALGSPIRSIVKYGRIDSWNSSSYIIETDEEYIDFQYWTTA</sequence>
<dbReference type="AlphaFoldDB" id="S0FQF7"/>
<gene>
    <name evidence="1" type="ORF">CTER_2724</name>
</gene>
<keyword evidence="2" id="KW-1185">Reference proteome</keyword>
<evidence type="ECO:0000313" key="1">
    <source>
        <dbReference type="EMBL" id="EMS71389.1"/>
    </source>
</evidence>